<dbReference type="InterPro" id="IPR008928">
    <property type="entry name" value="6-hairpin_glycosidase_sf"/>
</dbReference>
<evidence type="ECO:0000313" key="2">
    <source>
        <dbReference type="EMBL" id="PXY39739.1"/>
    </source>
</evidence>
<dbReference type="PANTHER" id="PTHR42899:SF1">
    <property type="entry name" value="SPERMATOGENESIS-ASSOCIATED PROTEIN 20"/>
    <property type="match status" value="1"/>
</dbReference>
<accession>A0A2V4BL98</accession>
<dbReference type="GO" id="GO:0005975">
    <property type="term" value="P:carbohydrate metabolic process"/>
    <property type="evidence" value="ECO:0007669"/>
    <property type="project" value="InterPro"/>
</dbReference>
<dbReference type="EMBL" id="QJHK01000015">
    <property type="protein sequence ID" value="PXY39739.1"/>
    <property type="molecule type" value="Genomic_DNA"/>
</dbReference>
<dbReference type="InterPro" id="IPR024705">
    <property type="entry name" value="Ssp411"/>
</dbReference>
<dbReference type="PIRSF" id="PIRSF006402">
    <property type="entry name" value="UCP006402_thioredoxin"/>
    <property type="match status" value="1"/>
</dbReference>
<dbReference type="Gene3D" id="3.40.30.10">
    <property type="entry name" value="Glutaredoxin"/>
    <property type="match status" value="1"/>
</dbReference>
<dbReference type="Proteomes" id="UP000247903">
    <property type="component" value="Unassembled WGS sequence"/>
</dbReference>
<sequence length="704" mass="81121">MRITHLLLIISCFIISCNKKQAKEEYYKYTNNLISETSPYLLQHAHNPVDWNAWNEETLNKAKAQNKLIIISIGYSACHWCHVMEEESFEDEAVAKLMNDNFISIKVDREERPDIDQIYMNAVQLMTGKGGWPLNCIALPDGRPIFGGTYFTKKEWTKALTELADLYQNNPEKASEYADKLIKGIHEQQLITVNNKEANFKKLEIFTAVKSWQKDLDFRDGGLVGETKFPMPGSLHFLLRYGVQNKDKTIQKYVQTTLTKMADGGIYDAIGGGFARYSTDSKWHIPHFEKMLYDNAQLVSLYSDAYLVTKDELYKKTVHETLDFVERELMDSSGAFYSSVDADSKNKAGKLEEGAYYVWSKEELHSILKSDYALFEKYFNINENGLWENKNYVLFKNQSDKDFALKNKLSLKELESKVKNCKQLLLTARNKRPLPHLDNKTLTSWNALMIKAYVSAYRVFRNPHYKEIALKNASFIVNSQLKKDGSLYHSYKDGKSTIAGFSEDYAAVTDAFIGVYQITLDENWLRKAKQLTDYAMKHFWDKKTNMFYFTSDTSENLITRKMEIADNVIPGSNSMMAHNLFQLGHYYSNNEYAKTAENMLNNVSEEALQSPAEYYNWLNLMLNYTDNYFEVALSGKEAIGKTTQFYGYYLPNILLAGATSESNLPILKNRFVDNETYIYVCVNKACKKPERDVVTAVEKIKNSL</sequence>
<dbReference type="InterPro" id="IPR004879">
    <property type="entry name" value="Ssp411-like_TRX"/>
</dbReference>
<organism evidence="2 3">
    <name type="scientific">Flavobacterium cheongpyeongense</name>
    <dbReference type="NCBI Taxonomy" id="2212651"/>
    <lineage>
        <taxon>Bacteria</taxon>
        <taxon>Pseudomonadati</taxon>
        <taxon>Bacteroidota</taxon>
        <taxon>Flavobacteriia</taxon>
        <taxon>Flavobacteriales</taxon>
        <taxon>Flavobacteriaceae</taxon>
        <taxon>Flavobacterium</taxon>
    </lineage>
</organism>
<feature type="domain" description="Spermatogenesis-associated protein 20-like TRX" evidence="1">
    <location>
        <begin position="30"/>
        <end position="184"/>
    </location>
</feature>
<dbReference type="Gene3D" id="1.50.10.20">
    <property type="match status" value="1"/>
</dbReference>
<dbReference type="Gene3D" id="1.50.10.10">
    <property type="match status" value="1"/>
</dbReference>
<dbReference type="OrthoDB" id="9762614at2"/>
<dbReference type="InterPro" id="IPR036249">
    <property type="entry name" value="Thioredoxin-like_sf"/>
</dbReference>
<dbReference type="PANTHER" id="PTHR42899">
    <property type="entry name" value="SPERMATOGENESIS-ASSOCIATED PROTEIN 20"/>
    <property type="match status" value="1"/>
</dbReference>
<proteinExistence type="predicted"/>
<dbReference type="SUPFAM" id="SSF52833">
    <property type="entry name" value="Thioredoxin-like"/>
    <property type="match status" value="1"/>
</dbReference>
<dbReference type="AlphaFoldDB" id="A0A2V4BL98"/>
<dbReference type="InterPro" id="IPR012341">
    <property type="entry name" value="6hp_glycosidase-like_sf"/>
</dbReference>
<dbReference type="Pfam" id="PF03190">
    <property type="entry name" value="Thioredox_DsbH"/>
    <property type="match status" value="1"/>
</dbReference>
<dbReference type="RefSeq" id="WP_110307605.1">
    <property type="nucleotide sequence ID" value="NZ_QJHK01000015.1"/>
</dbReference>
<dbReference type="CDD" id="cd02955">
    <property type="entry name" value="SSP411"/>
    <property type="match status" value="1"/>
</dbReference>
<protein>
    <submittedName>
        <fullName evidence="2">Thioredoxin domain-containing protein</fullName>
    </submittedName>
</protein>
<name>A0A2V4BL98_9FLAO</name>
<reference evidence="2 3" key="1">
    <citation type="submission" date="2018-05" db="EMBL/GenBank/DDBJ databases">
        <title>Flavobacterium sp. strain IMCC34759, incomplete genome.</title>
        <authorList>
            <person name="Joung Y."/>
            <person name="Cho J."/>
        </authorList>
    </citation>
    <scope>NUCLEOTIDE SEQUENCE [LARGE SCALE GENOMIC DNA]</scope>
    <source>
        <strain evidence="2 3">IMCC34759</strain>
    </source>
</reference>
<gene>
    <name evidence="2" type="ORF">DMB65_15820</name>
</gene>
<evidence type="ECO:0000259" key="1">
    <source>
        <dbReference type="Pfam" id="PF03190"/>
    </source>
</evidence>
<evidence type="ECO:0000313" key="3">
    <source>
        <dbReference type="Proteomes" id="UP000247903"/>
    </source>
</evidence>
<keyword evidence="3" id="KW-1185">Reference proteome</keyword>
<dbReference type="SUPFAM" id="SSF48208">
    <property type="entry name" value="Six-hairpin glycosidases"/>
    <property type="match status" value="1"/>
</dbReference>
<comment type="caution">
    <text evidence="2">The sequence shown here is derived from an EMBL/GenBank/DDBJ whole genome shotgun (WGS) entry which is preliminary data.</text>
</comment>
<dbReference type="PROSITE" id="PS51257">
    <property type="entry name" value="PROKAR_LIPOPROTEIN"/>
    <property type="match status" value="1"/>
</dbReference>